<organism evidence="1 2">
    <name type="scientific">Treponema saccharophilum DSM 2985</name>
    <dbReference type="NCBI Taxonomy" id="907348"/>
    <lineage>
        <taxon>Bacteria</taxon>
        <taxon>Pseudomonadati</taxon>
        <taxon>Spirochaetota</taxon>
        <taxon>Spirochaetia</taxon>
        <taxon>Spirochaetales</taxon>
        <taxon>Treponemataceae</taxon>
        <taxon>Treponema</taxon>
    </lineage>
</organism>
<evidence type="ECO:0000313" key="1">
    <source>
        <dbReference type="EMBL" id="EIC01465.1"/>
    </source>
</evidence>
<protein>
    <submittedName>
        <fullName evidence="1">Uncharacterized protein</fullName>
    </submittedName>
</protein>
<name>H7EM57_9SPIR</name>
<evidence type="ECO:0000313" key="2">
    <source>
        <dbReference type="Proteomes" id="UP000003571"/>
    </source>
</evidence>
<dbReference type="OrthoDB" id="9842515at2"/>
<keyword evidence="2" id="KW-1185">Reference proteome</keyword>
<comment type="caution">
    <text evidence="1">The sequence shown here is derived from an EMBL/GenBank/DDBJ whole genome shotgun (WGS) entry which is preliminary data.</text>
</comment>
<dbReference type="AlphaFoldDB" id="H7EM57"/>
<dbReference type="PATRIC" id="fig|907348.3.peg.2011"/>
<dbReference type="EMBL" id="AGRW01000050">
    <property type="protein sequence ID" value="EIC01465.1"/>
    <property type="molecule type" value="Genomic_DNA"/>
</dbReference>
<reference evidence="1 2" key="1">
    <citation type="submission" date="2011-09" db="EMBL/GenBank/DDBJ databases">
        <title>The draft genome of Treponema saccharophilum DSM 2985.</title>
        <authorList>
            <consortium name="US DOE Joint Genome Institute (JGI-PGF)"/>
            <person name="Lucas S."/>
            <person name="Copeland A."/>
            <person name="Lapidus A."/>
            <person name="Glavina del Rio T."/>
            <person name="Dalin E."/>
            <person name="Tice H."/>
            <person name="Bruce D."/>
            <person name="Goodwin L."/>
            <person name="Pitluck S."/>
            <person name="Peters L."/>
            <person name="Kyrpides N."/>
            <person name="Mavromatis K."/>
            <person name="Ivanova N."/>
            <person name="Markowitz V."/>
            <person name="Cheng J.-F."/>
            <person name="Hugenholtz P."/>
            <person name="Woyke T."/>
            <person name="Wu D."/>
            <person name="Gronow S."/>
            <person name="Wellnitz S."/>
            <person name="Brambilla E."/>
            <person name="Klenk H.-P."/>
            <person name="Eisen J.A."/>
        </authorList>
    </citation>
    <scope>NUCLEOTIDE SEQUENCE [LARGE SCALE GENOMIC DNA]</scope>
    <source>
        <strain evidence="1 2">DSM 2985</strain>
    </source>
</reference>
<dbReference type="eggNOG" id="ENOG50326HN">
    <property type="taxonomic scope" value="Bacteria"/>
</dbReference>
<proteinExistence type="predicted"/>
<dbReference type="Proteomes" id="UP000003571">
    <property type="component" value="Unassembled WGS sequence"/>
</dbReference>
<dbReference type="RefSeq" id="WP_002705254.1">
    <property type="nucleotide sequence ID" value="NZ_AGRW01000050.1"/>
</dbReference>
<sequence length="309" mass="35215">MEKDKLESKIKKIAEELLSMPEETRTESEDFTILKTKLADFSWRWAEGVFGKTKIECAGEEIMKCAAACLKNFSGQPDDFIKYLSASLKTQIERANERNAESESSAMKAPEKKSRLAKNAIRYAEENALEIRSDAAQEKIARIFGLPKEKIRRALDCCFTCRTEDEFVIGDDGEFASMFDTALLSPKSRNRYPAEKALLDGDMQAKLKHKLLRIDLIFQKKQERVKPYLSALIMRQILFELDNAKIDFGQFPAFLSEFNFSKYGKSAELLENVVSGKDIPTQEETAAMFGKDKTDASRTMRGFLEKMKD</sequence>
<gene>
    <name evidence="1" type="ORF">TresaDRAFT_1357</name>
</gene>
<accession>H7EM57</accession>